<dbReference type="PANTHER" id="PTHR48040">
    <property type="entry name" value="PLEIOTROPIC DRUG RESISTANCE PROTEIN 1-LIKE ISOFORM X1"/>
    <property type="match status" value="1"/>
</dbReference>
<feature type="transmembrane region" description="Helical" evidence="10">
    <location>
        <begin position="520"/>
        <end position="541"/>
    </location>
</feature>
<keyword evidence="6" id="KW-0547">Nucleotide-binding</keyword>
<evidence type="ECO:0000256" key="4">
    <source>
        <dbReference type="ARBA" id="ARBA00022692"/>
    </source>
</evidence>
<protein>
    <submittedName>
        <fullName evidence="12">ATP-binding cassette</fullName>
    </submittedName>
</protein>
<evidence type="ECO:0000256" key="7">
    <source>
        <dbReference type="ARBA" id="ARBA00022840"/>
    </source>
</evidence>
<keyword evidence="5" id="KW-0677">Repeat</keyword>
<dbReference type="InterPro" id="IPR003439">
    <property type="entry name" value="ABC_transporter-like_ATP-bd"/>
</dbReference>
<dbReference type="GO" id="GO:0005524">
    <property type="term" value="F:ATP binding"/>
    <property type="evidence" value="ECO:0007669"/>
    <property type="project" value="UniProtKB-KW"/>
</dbReference>
<dbReference type="SMART" id="SM00382">
    <property type="entry name" value="AAA"/>
    <property type="match status" value="1"/>
</dbReference>
<reference evidence="12 13" key="1">
    <citation type="submission" date="2024-01" db="EMBL/GenBank/DDBJ databases">
        <title>The complete chloroplast genome sequence of Lithospermum erythrorhizon: insights into the phylogenetic relationship among Boraginaceae species and the maternal lineages of purple gromwells.</title>
        <authorList>
            <person name="Okada T."/>
            <person name="Watanabe K."/>
        </authorList>
    </citation>
    <scope>NUCLEOTIDE SEQUENCE [LARGE SCALE GENOMIC DNA]</scope>
</reference>
<proteinExistence type="inferred from homology"/>
<feature type="transmembrane region" description="Helical" evidence="10">
    <location>
        <begin position="663"/>
        <end position="686"/>
    </location>
</feature>
<organism evidence="12 13">
    <name type="scientific">Lithospermum erythrorhizon</name>
    <name type="common">Purple gromwell</name>
    <name type="synonym">Lithospermum officinale var. erythrorhizon</name>
    <dbReference type="NCBI Taxonomy" id="34254"/>
    <lineage>
        <taxon>Eukaryota</taxon>
        <taxon>Viridiplantae</taxon>
        <taxon>Streptophyta</taxon>
        <taxon>Embryophyta</taxon>
        <taxon>Tracheophyta</taxon>
        <taxon>Spermatophyta</taxon>
        <taxon>Magnoliopsida</taxon>
        <taxon>eudicotyledons</taxon>
        <taxon>Gunneridae</taxon>
        <taxon>Pentapetalae</taxon>
        <taxon>asterids</taxon>
        <taxon>lamiids</taxon>
        <taxon>Boraginales</taxon>
        <taxon>Boraginaceae</taxon>
        <taxon>Boraginoideae</taxon>
        <taxon>Lithospermeae</taxon>
        <taxon>Lithospermum</taxon>
    </lineage>
</organism>
<evidence type="ECO:0000256" key="2">
    <source>
        <dbReference type="ARBA" id="ARBA00006012"/>
    </source>
</evidence>
<keyword evidence="3" id="KW-0813">Transport</keyword>
<feature type="transmembrane region" description="Helical" evidence="10">
    <location>
        <begin position="746"/>
        <end position="773"/>
    </location>
</feature>
<keyword evidence="4 10" id="KW-0812">Transmembrane</keyword>
<name>A0AAV3R3Z0_LITER</name>
<comment type="similarity">
    <text evidence="2">Belongs to the ABC transporter superfamily. ABCG family. PDR (TC 3.A.1.205) subfamily.</text>
</comment>
<evidence type="ECO:0000256" key="1">
    <source>
        <dbReference type="ARBA" id="ARBA00004141"/>
    </source>
</evidence>
<dbReference type="InterPro" id="IPR027417">
    <property type="entry name" value="P-loop_NTPase"/>
</dbReference>
<feature type="transmembrane region" description="Helical" evidence="10">
    <location>
        <begin position="604"/>
        <end position="626"/>
    </location>
</feature>
<feature type="transmembrane region" description="Helical" evidence="10">
    <location>
        <begin position="638"/>
        <end position="657"/>
    </location>
</feature>
<dbReference type="Pfam" id="PF00005">
    <property type="entry name" value="ABC_tran"/>
    <property type="match status" value="1"/>
</dbReference>
<sequence>MDGGAIASASASMRVNSSSMWRNSGNDVFSRSGRDNDDEEHLKWAALEKLPTFDRLRKGLLFGSQGAFQEVDVDDLGYQERKLLLERLIKSEDDNEAFLLKLRDRLDRVCIVLPTIEVRYDHLSIEAQAYVGSRALPSFTNFTMNIVEGLCNSLHILSSRKRTINILRDVSGIIKPCRLTLLLGPPASGKTTLLLALAGRLEKELKKTGNVTYNGHSLGEFVPQRSAAYISQHDLHIGEMTVRETLEFSGLCQGVGTRYEMLADLARREKAANLKPDPDMDIFMKAAATRYQEASVVTDYILKILGLEVCADTMVGDQMLRGISGGQKKRVTTGELLVGPATALFMDEISTGLDSSTTFSIVNSLRQYVHILKGTAFVSLLQPAPETYNLFDDIVLISDGQIVYQGPREHVLEFFESMGFVCPERKGVADFLQEVTSKKDQNQYWARRDEPYHFITESEFAEAFQSFHVGRRLGDELATPFDKSKSHPAALTTERYGVNKKELLKACTSRELLLMKRNSFVYYFKLFQLIILALLEMSLFLRTKMHHNSANDGQVYVGAIFFTIMVMMFNGMSEMALTIFKLPVFFKQRDLLFYPSWAYALPTWILKIPISLVEAVVWVVLTYYEIGLDPNITRFLKHYLLLLLVHQTASGLFRFVGAMGRDMIVANTFGSFTMLILVSLSGIILSRNDVKKWWIWGYWASPLMYAQNALLVNEFVGQRWNKPGPIPNETLGTTVVKSRGSFPDAYWYWLGAWALIGFTILFNIAFIVSLTYLNPFGKSHAAVGEDENEKNNVEMTERKSVVASQGGDQLRGEAFHLDLHQREKNSIIEVNENNLNIRGLKRINWCS</sequence>
<accession>A0AAV3R3Z0</accession>
<dbReference type="InterPro" id="IPR043926">
    <property type="entry name" value="ABCG_dom"/>
</dbReference>
<evidence type="ECO:0000256" key="10">
    <source>
        <dbReference type="SAM" id="Phobius"/>
    </source>
</evidence>
<dbReference type="SUPFAM" id="SSF52540">
    <property type="entry name" value="P-loop containing nucleoside triphosphate hydrolases"/>
    <property type="match status" value="1"/>
</dbReference>
<dbReference type="InterPro" id="IPR013581">
    <property type="entry name" value="PDR_assoc"/>
</dbReference>
<dbReference type="EMBL" id="BAABME010007349">
    <property type="protein sequence ID" value="GAA0170678.1"/>
    <property type="molecule type" value="Genomic_DNA"/>
</dbReference>
<dbReference type="Pfam" id="PF19055">
    <property type="entry name" value="ABC2_membrane_7"/>
    <property type="match status" value="1"/>
</dbReference>
<dbReference type="InterPro" id="IPR034001">
    <property type="entry name" value="ABCG_PDR_1"/>
</dbReference>
<evidence type="ECO:0000256" key="9">
    <source>
        <dbReference type="ARBA" id="ARBA00023136"/>
    </source>
</evidence>
<dbReference type="InterPro" id="IPR003593">
    <property type="entry name" value="AAA+_ATPase"/>
</dbReference>
<dbReference type="PANTHER" id="PTHR48040:SF20">
    <property type="entry name" value="PLEIOTROPIC DRUG RESISTANCE PROTEIN 1"/>
    <property type="match status" value="1"/>
</dbReference>
<keyword evidence="8 10" id="KW-1133">Transmembrane helix</keyword>
<gene>
    <name evidence="12" type="ORF">LIER_24890</name>
</gene>
<evidence type="ECO:0000256" key="5">
    <source>
        <dbReference type="ARBA" id="ARBA00022737"/>
    </source>
</evidence>
<keyword evidence="13" id="KW-1185">Reference proteome</keyword>
<dbReference type="Pfam" id="PF08370">
    <property type="entry name" value="PDR_assoc"/>
    <property type="match status" value="1"/>
</dbReference>
<feature type="domain" description="ABC transporter" evidence="11">
    <location>
        <begin position="151"/>
        <end position="424"/>
    </location>
</feature>
<keyword evidence="9 10" id="KW-0472">Membrane</keyword>
<evidence type="ECO:0000313" key="13">
    <source>
        <dbReference type="Proteomes" id="UP001454036"/>
    </source>
</evidence>
<feature type="transmembrane region" description="Helical" evidence="10">
    <location>
        <begin position="553"/>
        <end position="572"/>
    </location>
</feature>
<evidence type="ECO:0000259" key="11">
    <source>
        <dbReference type="PROSITE" id="PS50893"/>
    </source>
</evidence>
<dbReference type="Gene3D" id="3.40.50.300">
    <property type="entry name" value="P-loop containing nucleotide triphosphate hydrolases"/>
    <property type="match status" value="1"/>
</dbReference>
<dbReference type="GO" id="GO:0140359">
    <property type="term" value="F:ABC-type transporter activity"/>
    <property type="evidence" value="ECO:0007669"/>
    <property type="project" value="InterPro"/>
</dbReference>
<dbReference type="CDD" id="cd03233">
    <property type="entry name" value="ABCG_PDR_domain1"/>
    <property type="match status" value="1"/>
</dbReference>
<evidence type="ECO:0000256" key="3">
    <source>
        <dbReference type="ARBA" id="ARBA00022448"/>
    </source>
</evidence>
<dbReference type="InterPro" id="IPR013525">
    <property type="entry name" value="ABC2_TM"/>
</dbReference>
<dbReference type="AlphaFoldDB" id="A0AAV3R3Z0"/>
<dbReference type="Pfam" id="PF01061">
    <property type="entry name" value="ABC2_membrane"/>
    <property type="match status" value="1"/>
</dbReference>
<comment type="caution">
    <text evidence="12">The sequence shown here is derived from an EMBL/GenBank/DDBJ whole genome shotgun (WGS) entry which is preliminary data.</text>
</comment>
<dbReference type="FunFam" id="3.40.50.300:FF:000179">
    <property type="entry name" value="ABC transporter G family member 34"/>
    <property type="match status" value="1"/>
</dbReference>
<evidence type="ECO:0000313" key="12">
    <source>
        <dbReference type="EMBL" id="GAA0170678.1"/>
    </source>
</evidence>
<keyword evidence="7 12" id="KW-0067">ATP-binding</keyword>
<dbReference type="GO" id="GO:0016887">
    <property type="term" value="F:ATP hydrolysis activity"/>
    <property type="evidence" value="ECO:0007669"/>
    <property type="project" value="InterPro"/>
</dbReference>
<evidence type="ECO:0000256" key="8">
    <source>
        <dbReference type="ARBA" id="ARBA00022989"/>
    </source>
</evidence>
<dbReference type="Proteomes" id="UP001454036">
    <property type="component" value="Unassembled WGS sequence"/>
</dbReference>
<dbReference type="GO" id="GO:0016020">
    <property type="term" value="C:membrane"/>
    <property type="evidence" value="ECO:0007669"/>
    <property type="project" value="UniProtKB-SubCell"/>
</dbReference>
<evidence type="ECO:0000256" key="6">
    <source>
        <dbReference type="ARBA" id="ARBA00022741"/>
    </source>
</evidence>
<dbReference type="PROSITE" id="PS50893">
    <property type="entry name" value="ABC_TRANSPORTER_2"/>
    <property type="match status" value="1"/>
</dbReference>
<comment type="subcellular location">
    <subcellularLocation>
        <location evidence="1">Membrane</location>
        <topology evidence="1">Multi-pass membrane protein</topology>
    </subcellularLocation>
</comment>